<keyword evidence="4 6" id="KW-0067">ATP-binding</keyword>
<evidence type="ECO:0000256" key="3">
    <source>
        <dbReference type="ARBA" id="ARBA00022741"/>
    </source>
</evidence>
<dbReference type="InterPro" id="IPR003439">
    <property type="entry name" value="ABC_transporter-like_ATP-bd"/>
</dbReference>
<dbReference type="PROSITE" id="PS00211">
    <property type="entry name" value="ABC_TRANSPORTER_1"/>
    <property type="match status" value="1"/>
</dbReference>
<dbReference type="FunFam" id="3.40.50.300:FF:000016">
    <property type="entry name" value="Oligopeptide ABC transporter ATP-binding component"/>
    <property type="match status" value="1"/>
</dbReference>
<dbReference type="InterPro" id="IPR013563">
    <property type="entry name" value="Oligopep_ABC_C"/>
</dbReference>
<dbReference type="GO" id="GO:0016887">
    <property type="term" value="F:ATP hydrolysis activity"/>
    <property type="evidence" value="ECO:0007669"/>
    <property type="project" value="InterPro"/>
</dbReference>
<comment type="caution">
    <text evidence="6">The sequence shown here is derived from an EMBL/GenBank/DDBJ whole genome shotgun (WGS) entry which is preliminary data.</text>
</comment>
<reference evidence="6 7" key="1">
    <citation type="submission" date="2020-07" db="EMBL/GenBank/DDBJ databases">
        <authorList>
            <person name="Criscuolo A."/>
        </authorList>
    </citation>
    <scope>NUCLEOTIDE SEQUENCE [LARGE SCALE GENOMIC DNA]</scope>
    <source>
        <strain evidence="6">CIP111649</strain>
    </source>
</reference>
<feature type="domain" description="ABC transporter" evidence="5">
    <location>
        <begin position="7"/>
        <end position="257"/>
    </location>
</feature>
<evidence type="ECO:0000256" key="4">
    <source>
        <dbReference type="ARBA" id="ARBA00022840"/>
    </source>
</evidence>
<dbReference type="Gene3D" id="3.40.50.300">
    <property type="entry name" value="P-loop containing nucleotide triphosphate hydrolases"/>
    <property type="match status" value="1"/>
</dbReference>
<protein>
    <submittedName>
        <fullName evidence="6">Oligopeptide transport ATP-binding protein OppF</fullName>
    </submittedName>
</protein>
<accession>A0A6V7RPW2</accession>
<comment type="similarity">
    <text evidence="1">Belongs to the ABC transporter superfamily.</text>
</comment>
<proteinExistence type="inferred from homology"/>
<dbReference type="PROSITE" id="PS50890">
    <property type="entry name" value="PUA"/>
    <property type="match status" value="1"/>
</dbReference>
<dbReference type="PANTHER" id="PTHR43776:SF7">
    <property type="entry name" value="D,D-DIPEPTIDE TRANSPORT ATP-BINDING PROTEIN DDPF-RELATED"/>
    <property type="match status" value="1"/>
</dbReference>
<dbReference type="CDD" id="cd03257">
    <property type="entry name" value="ABC_NikE_OppD_transporters"/>
    <property type="match status" value="1"/>
</dbReference>
<dbReference type="SMART" id="SM00382">
    <property type="entry name" value="AAA"/>
    <property type="match status" value="1"/>
</dbReference>
<dbReference type="AlphaFoldDB" id="A0A6V7RPW2"/>
<dbReference type="SUPFAM" id="SSF52540">
    <property type="entry name" value="P-loop containing nucleoside triphosphate hydrolases"/>
    <property type="match status" value="1"/>
</dbReference>
<gene>
    <name evidence="6" type="primary">oppF_3</name>
    <name evidence="6" type="ORF">JEODO184_01982</name>
</gene>
<evidence type="ECO:0000259" key="5">
    <source>
        <dbReference type="PROSITE" id="PS50893"/>
    </source>
</evidence>
<evidence type="ECO:0000313" key="7">
    <source>
        <dbReference type="Proteomes" id="UP000589351"/>
    </source>
</evidence>
<name>A0A6V7RPW2_9STAP</name>
<keyword evidence="7" id="KW-1185">Reference proteome</keyword>
<dbReference type="InterPro" id="IPR027417">
    <property type="entry name" value="P-loop_NTPase"/>
</dbReference>
<dbReference type="RefSeq" id="WP_185126476.1">
    <property type="nucleotide sequence ID" value="NZ_CAJEWD010000008.1"/>
</dbReference>
<dbReference type="NCBIfam" id="TIGR01727">
    <property type="entry name" value="oligo_HPY"/>
    <property type="match status" value="1"/>
</dbReference>
<keyword evidence="3" id="KW-0547">Nucleotide-binding</keyword>
<evidence type="ECO:0000256" key="1">
    <source>
        <dbReference type="ARBA" id="ARBA00005417"/>
    </source>
</evidence>
<evidence type="ECO:0000256" key="2">
    <source>
        <dbReference type="ARBA" id="ARBA00022448"/>
    </source>
</evidence>
<dbReference type="Proteomes" id="UP000589351">
    <property type="component" value="Unassembled WGS sequence"/>
</dbReference>
<dbReference type="PANTHER" id="PTHR43776">
    <property type="entry name" value="TRANSPORT ATP-BINDING PROTEIN"/>
    <property type="match status" value="1"/>
</dbReference>
<dbReference type="NCBIfam" id="NF008453">
    <property type="entry name" value="PRK11308.1"/>
    <property type="match status" value="1"/>
</dbReference>
<organism evidence="6 7">
    <name type="scientific">Jeotgalicoccus meleagridis</name>
    <dbReference type="NCBI Taxonomy" id="2759181"/>
    <lineage>
        <taxon>Bacteria</taxon>
        <taxon>Bacillati</taxon>
        <taxon>Bacillota</taxon>
        <taxon>Bacilli</taxon>
        <taxon>Bacillales</taxon>
        <taxon>Staphylococcaceae</taxon>
        <taxon>Jeotgalicoccus</taxon>
    </lineage>
</organism>
<dbReference type="InterPro" id="IPR050319">
    <property type="entry name" value="ABC_transp_ATP-bind"/>
</dbReference>
<dbReference type="InterPro" id="IPR003593">
    <property type="entry name" value="AAA+_ATPase"/>
</dbReference>
<dbReference type="GO" id="GO:0005524">
    <property type="term" value="F:ATP binding"/>
    <property type="evidence" value="ECO:0007669"/>
    <property type="project" value="UniProtKB-KW"/>
</dbReference>
<dbReference type="GO" id="GO:0015833">
    <property type="term" value="P:peptide transport"/>
    <property type="evidence" value="ECO:0007669"/>
    <property type="project" value="InterPro"/>
</dbReference>
<dbReference type="Pfam" id="PF00005">
    <property type="entry name" value="ABC_tran"/>
    <property type="match status" value="1"/>
</dbReference>
<keyword evidence="2" id="KW-0813">Transport</keyword>
<evidence type="ECO:0000313" key="6">
    <source>
        <dbReference type="EMBL" id="CAD2080638.1"/>
    </source>
</evidence>
<sequence>MPNNTLLNIENLEQHFPIKGGFFGRTVNHVKAVDGITFEIKEGETVAVVGESGCGKSTTGRAILRLDEPTNGKVEFQGKDVLSMSKDEMRKMRKDMQIIFQDPYASLNPRKTVRQTLWEAMDIQNVVPRKERNQRIVELMETVGLQRHQIDRYPHEFSGGQRQRIGIARALSVNPKLIICDEAVSALDVSIQAQVLNLLKRLQKEFGLTYLFISHDLGVVRHIADRIIVMYLGKIVEIGDTEAIFNNPQHPYTKALLSAIPVPDPRNKSQRIFLRGDVPSPINPPTGCRFHTRCPFATDLCRTDEPHLEQKNPEFDGQHEVACHFALDIQSGKHEAQYEMYNVREVLDDEAEDATTAEDEAFSKTEK</sequence>
<dbReference type="EMBL" id="CAJEWD010000008">
    <property type="protein sequence ID" value="CAD2080638.1"/>
    <property type="molecule type" value="Genomic_DNA"/>
</dbReference>
<dbReference type="GO" id="GO:0055085">
    <property type="term" value="P:transmembrane transport"/>
    <property type="evidence" value="ECO:0007669"/>
    <property type="project" value="UniProtKB-ARBA"/>
</dbReference>
<dbReference type="InterPro" id="IPR017871">
    <property type="entry name" value="ABC_transporter-like_CS"/>
</dbReference>
<dbReference type="Pfam" id="PF08352">
    <property type="entry name" value="oligo_HPY"/>
    <property type="match status" value="1"/>
</dbReference>
<dbReference type="PROSITE" id="PS50893">
    <property type="entry name" value="ABC_TRANSPORTER_2"/>
    <property type="match status" value="1"/>
</dbReference>